<name>A0A2S9YIY2_9BACT</name>
<dbReference type="EMBL" id="PVNL01000098">
    <property type="protein sequence ID" value="PRQ05064.1"/>
    <property type="molecule type" value="Genomic_DNA"/>
</dbReference>
<keyword evidence="2" id="KW-0732">Signal</keyword>
<comment type="caution">
    <text evidence="3">The sequence shown here is derived from an EMBL/GenBank/DDBJ whole genome shotgun (WGS) entry which is preliminary data.</text>
</comment>
<proteinExistence type="predicted"/>
<evidence type="ECO:0000313" key="3">
    <source>
        <dbReference type="EMBL" id="PRQ05064.1"/>
    </source>
</evidence>
<protein>
    <recommendedName>
        <fullName evidence="5">Lipoprotein</fullName>
    </recommendedName>
</protein>
<organism evidence="3 4">
    <name type="scientific">Enhygromyxa salina</name>
    <dbReference type="NCBI Taxonomy" id="215803"/>
    <lineage>
        <taxon>Bacteria</taxon>
        <taxon>Pseudomonadati</taxon>
        <taxon>Myxococcota</taxon>
        <taxon>Polyangia</taxon>
        <taxon>Nannocystales</taxon>
        <taxon>Nannocystaceae</taxon>
        <taxon>Enhygromyxa</taxon>
    </lineage>
</organism>
<sequence>MRAATRAGLMVPLLLVGCGGPLAALPIAQAVAAPEALAAPMEDGSVYVLTEGTALTAAATLKSMWRRKARSACQGEYMVLAERAAQSQRGGVVGSHVYEGFVRCISAEGMGINPDRDKIERANSAGG</sequence>
<evidence type="ECO:0000313" key="4">
    <source>
        <dbReference type="Proteomes" id="UP000238823"/>
    </source>
</evidence>
<accession>A0A2S9YIY2</accession>
<feature type="chain" id="PRO_5015535167" description="Lipoprotein" evidence="2">
    <location>
        <begin position="24"/>
        <end position="127"/>
    </location>
</feature>
<reference evidence="3 4" key="1">
    <citation type="submission" date="2018-03" db="EMBL/GenBank/DDBJ databases">
        <title>Draft Genome Sequences of the Obligatory Marine Myxobacteria Enhygromyxa salina SWB007.</title>
        <authorList>
            <person name="Poehlein A."/>
            <person name="Moghaddam J.A."/>
            <person name="Harms H."/>
            <person name="Alanjari M."/>
            <person name="Koenig G.M."/>
            <person name="Daniel R."/>
            <person name="Schaeberle T.F."/>
        </authorList>
    </citation>
    <scope>NUCLEOTIDE SEQUENCE [LARGE SCALE GENOMIC DNA]</scope>
    <source>
        <strain evidence="3 4">SWB007</strain>
    </source>
</reference>
<dbReference type="RefSeq" id="WP_146158077.1">
    <property type="nucleotide sequence ID" value="NZ_PVNL01000098.1"/>
</dbReference>
<dbReference type="PROSITE" id="PS51257">
    <property type="entry name" value="PROKAR_LIPOPROTEIN"/>
    <property type="match status" value="1"/>
</dbReference>
<dbReference type="Proteomes" id="UP000238823">
    <property type="component" value="Unassembled WGS sequence"/>
</dbReference>
<evidence type="ECO:0000256" key="2">
    <source>
        <dbReference type="SAM" id="SignalP"/>
    </source>
</evidence>
<evidence type="ECO:0000256" key="1">
    <source>
        <dbReference type="SAM" id="Phobius"/>
    </source>
</evidence>
<dbReference type="AlphaFoldDB" id="A0A2S9YIY2"/>
<feature type="transmembrane region" description="Helical" evidence="1">
    <location>
        <begin position="46"/>
        <end position="65"/>
    </location>
</feature>
<keyword evidence="1" id="KW-0472">Membrane</keyword>
<feature type="signal peptide" evidence="2">
    <location>
        <begin position="1"/>
        <end position="23"/>
    </location>
</feature>
<gene>
    <name evidence="3" type="ORF">ENSA7_48170</name>
</gene>
<evidence type="ECO:0008006" key="5">
    <source>
        <dbReference type="Google" id="ProtNLM"/>
    </source>
</evidence>
<keyword evidence="1" id="KW-1133">Transmembrane helix</keyword>
<keyword evidence="1" id="KW-0812">Transmembrane</keyword>